<organism evidence="1 2">
    <name type="scientific">Pleurodeles waltl</name>
    <name type="common">Iberian ribbed newt</name>
    <dbReference type="NCBI Taxonomy" id="8319"/>
    <lineage>
        <taxon>Eukaryota</taxon>
        <taxon>Metazoa</taxon>
        <taxon>Chordata</taxon>
        <taxon>Craniata</taxon>
        <taxon>Vertebrata</taxon>
        <taxon>Euteleostomi</taxon>
        <taxon>Amphibia</taxon>
        <taxon>Batrachia</taxon>
        <taxon>Caudata</taxon>
        <taxon>Salamandroidea</taxon>
        <taxon>Salamandridae</taxon>
        <taxon>Pleurodelinae</taxon>
        <taxon>Pleurodeles</taxon>
    </lineage>
</organism>
<evidence type="ECO:0000313" key="1">
    <source>
        <dbReference type="EMBL" id="KAJ1181854.1"/>
    </source>
</evidence>
<dbReference type="Proteomes" id="UP001066276">
    <property type="component" value="Chromosome 3_2"/>
</dbReference>
<keyword evidence="2" id="KW-1185">Reference proteome</keyword>
<dbReference type="AlphaFoldDB" id="A0AAV7U164"/>
<evidence type="ECO:0000313" key="2">
    <source>
        <dbReference type="Proteomes" id="UP001066276"/>
    </source>
</evidence>
<protein>
    <submittedName>
        <fullName evidence="1">Uncharacterized protein</fullName>
    </submittedName>
</protein>
<accession>A0AAV7U164</accession>
<sequence>MKHADDDKSKDVRLMLKGWVKATGCTSRDGKVSAPRMEAIALFGGARIAVETPWGACACTLELCSP</sequence>
<dbReference type="EMBL" id="JANPWB010000006">
    <property type="protein sequence ID" value="KAJ1181854.1"/>
    <property type="molecule type" value="Genomic_DNA"/>
</dbReference>
<gene>
    <name evidence="1" type="ORF">NDU88_007053</name>
</gene>
<proteinExistence type="predicted"/>
<reference evidence="1" key="1">
    <citation type="journal article" date="2022" name="bioRxiv">
        <title>Sequencing and chromosome-scale assembly of the giantPleurodeles waltlgenome.</title>
        <authorList>
            <person name="Brown T."/>
            <person name="Elewa A."/>
            <person name="Iarovenko S."/>
            <person name="Subramanian E."/>
            <person name="Araus A.J."/>
            <person name="Petzold A."/>
            <person name="Susuki M."/>
            <person name="Suzuki K.-i.T."/>
            <person name="Hayashi T."/>
            <person name="Toyoda A."/>
            <person name="Oliveira C."/>
            <person name="Osipova E."/>
            <person name="Leigh N.D."/>
            <person name="Simon A."/>
            <person name="Yun M.H."/>
        </authorList>
    </citation>
    <scope>NUCLEOTIDE SEQUENCE</scope>
    <source>
        <strain evidence="1">20211129_DDA</strain>
        <tissue evidence="1">Liver</tissue>
    </source>
</reference>
<comment type="caution">
    <text evidence="1">The sequence shown here is derived from an EMBL/GenBank/DDBJ whole genome shotgun (WGS) entry which is preliminary data.</text>
</comment>
<name>A0AAV7U164_PLEWA</name>